<proteinExistence type="predicted"/>
<dbReference type="EMBL" id="KM217577">
    <property type="protein sequence ID" value="AIU37299.1"/>
    <property type="molecule type" value="Genomic_DNA"/>
</dbReference>
<reference evidence="1" key="1">
    <citation type="journal article" date="2014" name="Proc. Natl. Acad. Sci. U.S.A.">
        <title>Baculovirus resistance in codling moth is virus isolate-dependent and the consequence of a mutation in viral gene pe38.</title>
        <authorList>
            <person name="Gebhardt M.M."/>
            <person name="Eberle K.E."/>
            <person name="Radtke P."/>
            <person name="Jehle J.A."/>
        </authorList>
    </citation>
    <scope>NUCLEOTIDE SEQUENCE</scope>
    <source>
        <strain evidence="2">CpGV-E2</strain>
        <strain evidence="1">CpGV-S</strain>
    </source>
</reference>
<sequence length="161" mass="18607">MATTINLFTYKPPPNTVCDDDIDKQNFFIQGVLEALNDNSKSKQACFLELKREQCLLLRKIKHDLLYSCEGNYCQNHVLLDALHLYKLYKEEFDDTQSAFDIDLMQTCREMVYLTFELFSCAANIVVFVHASANYKDNVLAQLLVELQSKNFITLMKTVSL</sequence>
<accession>A0A097P0S8</accession>
<name>A0A097P0S8_GVCP</name>
<evidence type="ECO:0000313" key="1">
    <source>
        <dbReference type="EMBL" id="AIU36739.1"/>
    </source>
</evidence>
<dbReference type="EMBL" id="MN075941">
    <property type="protein sequence ID" value="QDW81152.1"/>
    <property type="molecule type" value="Genomic_DNA"/>
</dbReference>
<reference evidence="4" key="2">
    <citation type="journal article" date="2019" name="Virology">
        <title>Single nucleotide polymorphism (SNP) frequencies and distribution reveal complex genetic composition of seven novel natural isolates of Cydia pomonella granulovirus.</title>
        <authorList>
            <person name="Fan J."/>
            <person name="Wennmann J.T."/>
            <person name="Wang D."/>
            <person name="Jehle J.A."/>
        </authorList>
    </citation>
    <scope>NUCLEOTIDE SEQUENCE</scope>
    <source>
        <strain evidence="4">CpGV-JQ</strain>
        <strain evidence="5">CpGV-WW</strain>
        <strain evidence="6">CpGV-ZY2</strain>
    </source>
</reference>
<evidence type="ECO:0000313" key="3">
    <source>
        <dbReference type="EMBL" id="QDW81152.1"/>
    </source>
</evidence>
<organismHost>
    <name type="scientific">Cydia pomonella</name>
    <name type="common">Codling moth</name>
    <dbReference type="NCBI Taxonomy" id="82600"/>
</organismHost>
<organism evidence="1">
    <name type="scientific">Cydia pomonella granulosis virus</name>
    <name type="common">CpGV</name>
    <name type="synonym">Cydia pomonella granulovirus</name>
    <dbReference type="NCBI Taxonomy" id="28289"/>
    <lineage>
        <taxon>Viruses</taxon>
        <taxon>Viruses incertae sedis</taxon>
        <taxon>Naldaviricetes</taxon>
        <taxon>Lefavirales</taxon>
        <taxon>Baculoviridae</taxon>
        <taxon>Betabaculovirus</taxon>
        <taxon>Betabaculovirus cypomonellae</taxon>
    </lineage>
</organism>
<evidence type="ECO:0000313" key="5">
    <source>
        <dbReference type="EMBL" id="QGY99912.1"/>
    </source>
</evidence>
<evidence type="ECO:0000313" key="4">
    <source>
        <dbReference type="EMBL" id="QGY99487.1"/>
    </source>
</evidence>
<dbReference type="EMBL" id="MN696166">
    <property type="protein sequence ID" value="QGY99487.1"/>
    <property type="molecule type" value="Genomic_DNA"/>
</dbReference>
<evidence type="ECO:0000313" key="2">
    <source>
        <dbReference type="EMBL" id="AIU37299.1"/>
    </source>
</evidence>
<dbReference type="EMBL" id="KM217573">
    <property type="protein sequence ID" value="AIU36739.1"/>
    <property type="molecule type" value="Genomic_DNA"/>
</dbReference>
<protein>
    <submittedName>
        <fullName evidence="1">ORF92</fullName>
    </submittedName>
</protein>
<evidence type="ECO:0000313" key="6">
    <source>
        <dbReference type="EMBL" id="QGZ00055.1"/>
    </source>
</evidence>
<gene>
    <name evidence="1" type="primary">orf92</name>
</gene>
<dbReference type="Pfam" id="PF05081">
    <property type="entry name" value="AcMNPV_P18"/>
    <property type="match status" value="1"/>
</dbReference>
<reference evidence="3" key="3">
    <citation type="journal article" date="2019" name="Viruses">
        <title>Genome Analysis of A Novel South African Cydia pomonella granulovirus (CpGV-SA) with Resistance-Breaking Potential.</title>
        <authorList>
            <person name="Motsoeneng B."/>
            <person name="Jukes M.D."/>
            <person name="Knox C.M."/>
            <person name="Hill M.P."/>
            <person name="Moore S.D."/>
        </authorList>
    </citation>
    <scope>NUCLEOTIDE SEQUENCE</scope>
    <source>
        <strain evidence="3">CpGV-SA</strain>
    </source>
</reference>
<dbReference type="EMBL" id="MN696169">
    <property type="protein sequence ID" value="QGY99912.1"/>
    <property type="molecule type" value="Genomic_DNA"/>
</dbReference>
<dbReference type="EMBL" id="MN696170">
    <property type="protein sequence ID" value="QGZ00055.1"/>
    <property type="molecule type" value="Genomic_DNA"/>
</dbReference>
<dbReference type="InterPro" id="IPR007773">
    <property type="entry name" value="AcMNPV_P18"/>
</dbReference>